<keyword evidence="6" id="KW-0547">Nucleotide-binding</keyword>
<keyword evidence="9 11" id="KW-0472">Membrane</keyword>
<dbReference type="PROSITE" id="PS00211">
    <property type="entry name" value="ABC_TRANSPORTER_1"/>
    <property type="match status" value="1"/>
</dbReference>
<dbReference type="GO" id="GO:0016020">
    <property type="term" value="C:membrane"/>
    <property type="evidence" value="ECO:0007669"/>
    <property type="project" value="UniProtKB-SubCell"/>
</dbReference>
<name>A0A177W977_BATDL</name>
<dbReference type="SMART" id="SM00382">
    <property type="entry name" value="AAA"/>
    <property type="match status" value="1"/>
</dbReference>
<feature type="transmembrane region" description="Helical" evidence="11">
    <location>
        <begin position="506"/>
        <end position="531"/>
    </location>
</feature>
<comment type="similarity">
    <text evidence="2">Belongs to the ABC transporter superfamily. ABCA family.</text>
</comment>
<proteinExistence type="inferred from homology"/>
<dbReference type="EMBL" id="DS022300">
    <property type="protein sequence ID" value="OAJ36262.1"/>
    <property type="molecule type" value="Genomic_DNA"/>
</dbReference>
<feature type="transmembrane region" description="Helical" evidence="11">
    <location>
        <begin position="457"/>
        <end position="485"/>
    </location>
</feature>
<feature type="transmembrane region" description="Helical" evidence="11">
    <location>
        <begin position="543"/>
        <end position="567"/>
    </location>
</feature>
<protein>
    <recommendedName>
        <fullName evidence="12">ABC transporter domain-containing protein</fullName>
    </recommendedName>
</protein>
<dbReference type="Proteomes" id="UP000077115">
    <property type="component" value="Unassembled WGS sequence"/>
</dbReference>
<dbReference type="GO" id="GO:0005524">
    <property type="term" value="F:ATP binding"/>
    <property type="evidence" value="ECO:0007669"/>
    <property type="project" value="UniProtKB-KW"/>
</dbReference>
<keyword evidence="3" id="KW-0813">Transport</keyword>
<keyword evidence="5" id="KW-0677">Repeat</keyword>
<evidence type="ECO:0000256" key="9">
    <source>
        <dbReference type="ARBA" id="ARBA00023136"/>
    </source>
</evidence>
<dbReference type="GO" id="GO:0005319">
    <property type="term" value="F:lipid transporter activity"/>
    <property type="evidence" value="ECO:0007669"/>
    <property type="project" value="TreeGrafter"/>
</dbReference>
<accession>A0A177W977</accession>
<evidence type="ECO:0000256" key="8">
    <source>
        <dbReference type="ARBA" id="ARBA00022989"/>
    </source>
</evidence>
<dbReference type="InterPro" id="IPR003593">
    <property type="entry name" value="AAA+_ATPase"/>
</dbReference>
<dbReference type="AlphaFoldDB" id="A0A177W977"/>
<dbReference type="SUPFAM" id="SSF52540">
    <property type="entry name" value="P-loop containing nucleoside triphosphate hydrolases"/>
    <property type="match status" value="1"/>
</dbReference>
<keyword evidence="4 11" id="KW-0812">Transmembrane</keyword>
<organism evidence="13 14">
    <name type="scientific">Batrachochytrium dendrobatidis (strain JEL423)</name>
    <dbReference type="NCBI Taxonomy" id="403673"/>
    <lineage>
        <taxon>Eukaryota</taxon>
        <taxon>Fungi</taxon>
        <taxon>Fungi incertae sedis</taxon>
        <taxon>Chytridiomycota</taxon>
        <taxon>Chytridiomycota incertae sedis</taxon>
        <taxon>Chytridiomycetes</taxon>
        <taxon>Rhizophydiales</taxon>
        <taxon>Rhizophydiales incertae sedis</taxon>
        <taxon>Batrachochytrium</taxon>
    </lineage>
</organism>
<evidence type="ECO:0000256" key="7">
    <source>
        <dbReference type="ARBA" id="ARBA00022840"/>
    </source>
</evidence>
<reference evidence="13 14" key="2">
    <citation type="submission" date="2016-05" db="EMBL/GenBank/DDBJ databases">
        <title>Lineage-specific infection strategies underlie the spectrum of fungal disease in amphibians.</title>
        <authorList>
            <person name="Cuomo C.A."/>
            <person name="Farrer R.A."/>
            <person name="James T."/>
            <person name="Longcore J."/>
            <person name="Birren B."/>
        </authorList>
    </citation>
    <scope>NUCLEOTIDE SEQUENCE [LARGE SCALE GENOMIC DNA]</scope>
    <source>
        <strain evidence="13 14">JEL423</strain>
    </source>
</reference>
<evidence type="ECO:0000256" key="1">
    <source>
        <dbReference type="ARBA" id="ARBA00004141"/>
    </source>
</evidence>
<evidence type="ECO:0000256" key="5">
    <source>
        <dbReference type="ARBA" id="ARBA00022737"/>
    </source>
</evidence>
<reference evidence="13 14" key="1">
    <citation type="submission" date="2006-10" db="EMBL/GenBank/DDBJ databases">
        <title>The Genome Sequence of Batrachochytrium dendrobatidis JEL423.</title>
        <authorList>
            <consortium name="The Broad Institute Genome Sequencing Platform"/>
            <person name="Birren B."/>
            <person name="Lander E."/>
            <person name="Galagan J."/>
            <person name="Cuomo C."/>
            <person name="Devon K."/>
            <person name="Jaffe D."/>
            <person name="Butler J."/>
            <person name="Alvarez P."/>
            <person name="Gnerre S."/>
            <person name="Grabherr M."/>
            <person name="Kleber M."/>
            <person name="Mauceli E."/>
            <person name="Brockman W."/>
            <person name="Young S."/>
            <person name="LaButti K."/>
            <person name="Sykes S."/>
            <person name="DeCaprio D."/>
            <person name="Crawford M."/>
            <person name="Koehrsen M."/>
            <person name="Engels R."/>
            <person name="Montgomery P."/>
            <person name="Pearson M."/>
            <person name="Howarth C."/>
            <person name="Larson L."/>
            <person name="White J."/>
            <person name="O'Leary S."/>
            <person name="Kodira C."/>
            <person name="Zeng Q."/>
            <person name="Yandava C."/>
            <person name="Alvarado L."/>
            <person name="Longcore J."/>
            <person name="James T."/>
        </authorList>
    </citation>
    <scope>NUCLEOTIDE SEQUENCE [LARGE SCALE GENOMIC DNA]</scope>
    <source>
        <strain evidence="13 14">JEL423</strain>
    </source>
</reference>
<evidence type="ECO:0000256" key="10">
    <source>
        <dbReference type="SAM" id="MobiDB-lite"/>
    </source>
</evidence>
<feature type="domain" description="ABC transporter" evidence="12">
    <location>
        <begin position="746"/>
        <end position="978"/>
    </location>
</feature>
<dbReference type="GO" id="GO:0016887">
    <property type="term" value="F:ATP hydrolysis activity"/>
    <property type="evidence" value="ECO:0007669"/>
    <property type="project" value="InterPro"/>
</dbReference>
<dbReference type="InterPro" id="IPR026082">
    <property type="entry name" value="ABCA"/>
</dbReference>
<keyword evidence="7" id="KW-0067">ATP-binding</keyword>
<dbReference type="GO" id="GO:0140359">
    <property type="term" value="F:ABC-type transporter activity"/>
    <property type="evidence" value="ECO:0007669"/>
    <property type="project" value="InterPro"/>
</dbReference>
<dbReference type="InterPro" id="IPR027417">
    <property type="entry name" value="P-loop_NTPase"/>
</dbReference>
<dbReference type="STRING" id="403673.A0A177W977"/>
<dbReference type="PROSITE" id="PS50893">
    <property type="entry name" value="ABC_TRANSPORTER_2"/>
    <property type="match status" value="1"/>
</dbReference>
<dbReference type="FunFam" id="3.40.50.300:FF:000665">
    <property type="entry name" value="ABC transporter A family member 2"/>
    <property type="match status" value="1"/>
</dbReference>
<dbReference type="CDD" id="cd03263">
    <property type="entry name" value="ABC_subfamily_A"/>
    <property type="match status" value="1"/>
</dbReference>
<dbReference type="InterPro" id="IPR017871">
    <property type="entry name" value="ABC_transporter-like_CS"/>
</dbReference>
<feature type="region of interest" description="Disordered" evidence="10">
    <location>
        <begin position="1"/>
        <end position="24"/>
    </location>
</feature>
<gene>
    <name evidence="13" type="ORF">BDEG_20454</name>
</gene>
<comment type="subcellular location">
    <subcellularLocation>
        <location evidence="1">Membrane</location>
        <topology evidence="1">Multi-pass membrane protein</topology>
    </subcellularLocation>
</comment>
<sequence length="1062" mass="119019">MPDHECSPTENTGVLPDSKTNRHTITRDDNTAADINHYTISLGKPRRLTALVKKAISYQQRQWFTNLCCISACPLLMVLVSTLLGNLIVGLISSLPSEEYLLCSNSNSSDMLNVPIWANNDPRLPLSNGAEYPKATEPTVINTNWGLAAASHSVDIRSMNSKRSCVYWYGESYPFNASSIYEAPPGVSGNFVRDSAYLSTPLGGWTNVIRNSETLVRSNQRDVQQSQTSIGLFFRSQKHSWAVYGADPSVDLNLIGVKNSQPKVPAIQFLTSPTKPVFESPQDGDTGILGTIPTRHYIEQETIFVNTSLSAIAVPWFLSVPGDGLSIDNYISSSIHQIIDEIANLNRSAILEARGRSRTGQRLQLEISKILFAIPHGGIYFRLIDHKKRQYAFDMHFGTDIRLSSSARFASTGDRMLLQLTQLTNGIMRNSDIPKLGRARITQGLRIFPEIQSSKIVFSYAGLIGSILFPFGVSFLLPIFVIILIQEKENRIFVVMKMNGVTPWSYYATHYLTFYVLYAISVFIFIVSGYISKQTFFTLTHLGVLVILFFIWGHNQISLTFFFAAFFQKSRNALVVVFLIVLGSIMISLALGRIFKDGSKMPLPFFIWPPFAFYRALSQINTASYVHHQQPYKIWNLVPGDEVFSALMFMICEIPIFLGFAGYLSAVLPSDFGVSKSWHFPITDLIRAMRQLTRSRSFFEQDHVNESSLALSIDTNETETEDDDVKAERLRIDRNEHSSKSPIVIRHMRKVYRKHYNIPPKIAVRDVTFAVEEGVVFGLLGPNGAGKTTLFSILTGLYEASSGSAQLAGFDISTDMDQMHKRIGICPQFDILWGDLTINDHLYFYSRLKGVSSQQENQAVQKALNDVSLEKLAHRQIKGLSGGEKRRLSIAIALLGDPKVVFLDEPTTGLDPEVRRLIWSIINKARVGKTIVLTTHSMEEAEALCQRISIMARGSLRCIANPIRLKQLYGSGYRLYFNCHEHDMERASTFIESVLPEKWILIGTFATNASYEFPSSGGNLTKLFKTIEGQKAHVGILDWGVGQTTLEEVFFRLISDNDVDSS</sequence>
<dbReference type="InterPro" id="IPR003439">
    <property type="entry name" value="ABC_transporter-like_ATP-bd"/>
</dbReference>
<evidence type="ECO:0000256" key="4">
    <source>
        <dbReference type="ARBA" id="ARBA00022692"/>
    </source>
</evidence>
<evidence type="ECO:0000256" key="6">
    <source>
        <dbReference type="ARBA" id="ARBA00022741"/>
    </source>
</evidence>
<feature type="transmembrane region" description="Helical" evidence="11">
    <location>
        <begin position="574"/>
        <end position="595"/>
    </location>
</feature>
<evidence type="ECO:0000256" key="11">
    <source>
        <dbReference type="SAM" id="Phobius"/>
    </source>
</evidence>
<dbReference type="Gene3D" id="3.40.50.300">
    <property type="entry name" value="P-loop containing nucleotide triphosphate hydrolases"/>
    <property type="match status" value="1"/>
</dbReference>
<evidence type="ECO:0000256" key="3">
    <source>
        <dbReference type="ARBA" id="ARBA00022448"/>
    </source>
</evidence>
<keyword evidence="8 11" id="KW-1133">Transmembrane helix</keyword>
<dbReference type="Pfam" id="PF12698">
    <property type="entry name" value="ABC2_membrane_3"/>
    <property type="match status" value="1"/>
</dbReference>
<evidence type="ECO:0000313" key="13">
    <source>
        <dbReference type="EMBL" id="OAJ36262.1"/>
    </source>
</evidence>
<dbReference type="PANTHER" id="PTHR19229">
    <property type="entry name" value="ATP-BINDING CASSETTE TRANSPORTER SUBFAMILY A ABCA"/>
    <property type="match status" value="1"/>
</dbReference>
<dbReference type="VEuPathDB" id="FungiDB:BDEG_20454"/>
<evidence type="ECO:0000256" key="2">
    <source>
        <dbReference type="ARBA" id="ARBA00008869"/>
    </source>
</evidence>
<dbReference type="Pfam" id="PF00005">
    <property type="entry name" value="ABC_tran"/>
    <property type="match status" value="1"/>
</dbReference>
<feature type="transmembrane region" description="Helical" evidence="11">
    <location>
        <begin position="63"/>
        <end position="92"/>
    </location>
</feature>
<evidence type="ECO:0000259" key="12">
    <source>
        <dbReference type="PROSITE" id="PS50893"/>
    </source>
</evidence>
<evidence type="ECO:0000313" key="14">
    <source>
        <dbReference type="Proteomes" id="UP000077115"/>
    </source>
</evidence>
<dbReference type="eggNOG" id="KOG0059">
    <property type="taxonomic scope" value="Eukaryota"/>
</dbReference>
<dbReference type="OrthoDB" id="8061355at2759"/>
<dbReference type="InterPro" id="IPR013525">
    <property type="entry name" value="ABC2_TM"/>
</dbReference>
<dbReference type="PANTHER" id="PTHR19229:SF36">
    <property type="entry name" value="ATP-BINDING CASSETTE SUB-FAMILY A MEMBER 2"/>
    <property type="match status" value="1"/>
</dbReference>